<evidence type="ECO:0000256" key="2">
    <source>
        <dbReference type="ARBA" id="ARBA00022695"/>
    </source>
</evidence>
<dbReference type="GO" id="GO:0070814">
    <property type="term" value="P:hydrogen sulfide biosynthetic process"/>
    <property type="evidence" value="ECO:0007669"/>
    <property type="project" value="UniProtKB-UniRule"/>
</dbReference>
<dbReference type="FunFam" id="3.40.50.300:FF:000119">
    <property type="entry name" value="Sulfate adenylyltransferase subunit 1"/>
    <property type="match status" value="1"/>
</dbReference>
<gene>
    <name evidence="6" type="primary">cysN</name>
    <name evidence="8" type="ORF">CAP_1366</name>
</gene>
<dbReference type="GO" id="GO:0004781">
    <property type="term" value="F:sulfate adenylyltransferase (ATP) activity"/>
    <property type="evidence" value="ECO:0007669"/>
    <property type="project" value="UniProtKB-UniRule"/>
</dbReference>
<dbReference type="GO" id="GO:0000103">
    <property type="term" value="P:sulfate assimilation"/>
    <property type="evidence" value="ECO:0007669"/>
    <property type="project" value="UniProtKB-UniRule"/>
</dbReference>
<organism evidence="8 9">
    <name type="scientific">Chondromyces apiculatus DSM 436</name>
    <dbReference type="NCBI Taxonomy" id="1192034"/>
    <lineage>
        <taxon>Bacteria</taxon>
        <taxon>Pseudomonadati</taxon>
        <taxon>Myxococcota</taxon>
        <taxon>Polyangia</taxon>
        <taxon>Polyangiales</taxon>
        <taxon>Polyangiaceae</taxon>
        <taxon>Chondromyces</taxon>
    </lineage>
</organism>
<accession>A0A017SUZ7</accession>
<dbReference type="eggNOG" id="COG2895">
    <property type="taxonomic scope" value="Bacteria"/>
</dbReference>
<reference evidence="8 9" key="1">
    <citation type="submission" date="2013-05" db="EMBL/GenBank/DDBJ databases">
        <title>Genome assembly of Chondromyces apiculatus DSM 436.</title>
        <authorList>
            <person name="Sharma G."/>
            <person name="Khatri I."/>
            <person name="Kaur C."/>
            <person name="Mayilraj S."/>
            <person name="Subramanian S."/>
        </authorList>
    </citation>
    <scope>NUCLEOTIDE SEQUENCE [LARGE SCALE GENOMIC DNA]</scope>
    <source>
        <strain evidence="8 9">DSM 436</strain>
    </source>
</reference>
<feature type="binding site" evidence="6">
    <location>
        <begin position="30"/>
        <end position="37"/>
    </location>
    <ligand>
        <name>GTP</name>
        <dbReference type="ChEBI" id="CHEBI:37565"/>
    </ligand>
</feature>
<dbReference type="CDD" id="cd04166">
    <property type="entry name" value="CysN_ATPS"/>
    <property type="match status" value="1"/>
</dbReference>
<evidence type="ECO:0000256" key="6">
    <source>
        <dbReference type="HAMAP-Rule" id="MF_00062"/>
    </source>
</evidence>
<evidence type="ECO:0000256" key="1">
    <source>
        <dbReference type="ARBA" id="ARBA00022679"/>
    </source>
</evidence>
<dbReference type="InterPro" id="IPR044139">
    <property type="entry name" value="CysN_NoDQ_III"/>
</dbReference>
<evidence type="ECO:0000256" key="3">
    <source>
        <dbReference type="ARBA" id="ARBA00022741"/>
    </source>
</evidence>
<dbReference type="UniPathway" id="UPA00140">
    <property type="reaction ID" value="UER00204"/>
</dbReference>
<dbReference type="CDD" id="cd04095">
    <property type="entry name" value="CysN_NoDQ_III"/>
    <property type="match status" value="1"/>
</dbReference>
<dbReference type="InterPro" id="IPR050100">
    <property type="entry name" value="TRAFAC_GTPase_members"/>
</dbReference>
<dbReference type="NCBIfam" id="NF004035">
    <property type="entry name" value="PRK05506.1"/>
    <property type="match status" value="1"/>
</dbReference>
<dbReference type="STRING" id="1192034.CAP_1366"/>
<dbReference type="InterPro" id="IPR009000">
    <property type="entry name" value="Transl_B-barrel_sf"/>
</dbReference>
<dbReference type="InterPro" id="IPR031157">
    <property type="entry name" value="G_TR_CS"/>
</dbReference>
<evidence type="ECO:0000256" key="4">
    <source>
        <dbReference type="ARBA" id="ARBA00022840"/>
    </source>
</evidence>
<dbReference type="AlphaFoldDB" id="A0A017SUZ7"/>
<comment type="caution">
    <text evidence="8">The sequence shown here is derived from an EMBL/GenBank/DDBJ whole genome shotgun (WGS) entry which is preliminary data.</text>
</comment>
<dbReference type="Gene3D" id="3.40.50.300">
    <property type="entry name" value="P-loop containing nucleotide triphosphate hydrolases"/>
    <property type="match status" value="1"/>
</dbReference>
<dbReference type="InterPro" id="IPR044138">
    <property type="entry name" value="CysN_II"/>
</dbReference>
<dbReference type="SUPFAM" id="SSF50465">
    <property type="entry name" value="EF-Tu/eEF-1alpha/eIF2-gamma C-terminal domain"/>
    <property type="match status" value="1"/>
</dbReference>
<dbReference type="SUPFAM" id="SSF52540">
    <property type="entry name" value="P-loop containing nucleoside triphosphate hydrolases"/>
    <property type="match status" value="1"/>
</dbReference>
<dbReference type="SUPFAM" id="SSF50447">
    <property type="entry name" value="Translation proteins"/>
    <property type="match status" value="1"/>
</dbReference>
<keyword evidence="2 6" id="KW-0548">Nucleotidyltransferase</keyword>
<dbReference type="RefSeq" id="WP_052376918.1">
    <property type="nucleotide sequence ID" value="NZ_ASRX01000134.1"/>
</dbReference>
<feature type="binding site" evidence="6">
    <location>
        <begin position="109"/>
        <end position="113"/>
    </location>
    <ligand>
        <name>GTP</name>
        <dbReference type="ChEBI" id="CHEBI:37565"/>
    </ligand>
</feature>
<dbReference type="InterPro" id="IPR041757">
    <property type="entry name" value="CysN_GTP-bd"/>
</dbReference>
<evidence type="ECO:0000313" key="9">
    <source>
        <dbReference type="Proteomes" id="UP000019678"/>
    </source>
</evidence>
<dbReference type="GO" id="GO:0003924">
    <property type="term" value="F:GTPase activity"/>
    <property type="evidence" value="ECO:0007669"/>
    <property type="project" value="InterPro"/>
</dbReference>
<feature type="domain" description="Tr-type G" evidence="7">
    <location>
        <begin position="21"/>
        <end position="235"/>
    </location>
</feature>
<feature type="binding site" evidence="6">
    <location>
        <begin position="164"/>
        <end position="167"/>
    </location>
    <ligand>
        <name>GTP</name>
        <dbReference type="ChEBI" id="CHEBI:37565"/>
    </ligand>
</feature>
<protein>
    <recommendedName>
        <fullName evidence="6">Sulfate adenylyltransferase subunit 1</fullName>
        <ecNumber evidence="6">2.7.7.4</ecNumber>
    </recommendedName>
    <alternativeName>
        <fullName evidence="6">ATP-sulfurylase large subunit</fullName>
    </alternativeName>
    <alternativeName>
        <fullName evidence="6">Sulfate adenylate transferase</fullName>
        <shortName evidence="6">SAT</shortName>
    </alternativeName>
</protein>
<dbReference type="Gene3D" id="2.40.30.10">
    <property type="entry name" value="Translation factors"/>
    <property type="match status" value="2"/>
</dbReference>
<comment type="catalytic activity">
    <reaction evidence="6">
        <text>sulfate + ATP + H(+) = adenosine 5'-phosphosulfate + diphosphate</text>
        <dbReference type="Rhea" id="RHEA:18133"/>
        <dbReference type="ChEBI" id="CHEBI:15378"/>
        <dbReference type="ChEBI" id="CHEBI:16189"/>
        <dbReference type="ChEBI" id="CHEBI:30616"/>
        <dbReference type="ChEBI" id="CHEBI:33019"/>
        <dbReference type="ChEBI" id="CHEBI:58243"/>
        <dbReference type="EC" id="2.7.7.4"/>
    </reaction>
</comment>
<comment type="function">
    <text evidence="6">With CysD forms the ATP sulfurylase (ATPS) that catalyzes the adenylation of sulfate producing adenosine 5'-phosphosulfate (APS) and diphosphate, the first enzymatic step in sulfur assimilation pathway. APS synthesis involves the formation of a high-energy phosphoric-sulfuric acid anhydride bond driven by GTP hydrolysis by CysN coupled to ATP hydrolysis by CysD.</text>
</comment>
<keyword evidence="4 6" id="KW-0067">ATP-binding</keyword>
<dbReference type="Pfam" id="PF00009">
    <property type="entry name" value="GTP_EFTU"/>
    <property type="match status" value="1"/>
</dbReference>
<dbReference type="PROSITE" id="PS51722">
    <property type="entry name" value="G_TR_2"/>
    <property type="match status" value="1"/>
</dbReference>
<dbReference type="HAMAP" id="MF_00062">
    <property type="entry name" value="Sulf_adenylyltr_sub1"/>
    <property type="match status" value="1"/>
</dbReference>
<dbReference type="InterPro" id="IPR027417">
    <property type="entry name" value="P-loop_NTPase"/>
</dbReference>
<dbReference type="Proteomes" id="UP000019678">
    <property type="component" value="Unassembled WGS sequence"/>
</dbReference>
<dbReference type="EMBL" id="ASRX01000134">
    <property type="protein sequence ID" value="EYF00101.1"/>
    <property type="molecule type" value="Genomic_DNA"/>
</dbReference>
<keyword evidence="5 6" id="KW-0342">GTP-binding</keyword>
<keyword evidence="1 6" id="KW-0808">Transferase</keyword>
<dbReference type="NCBIfam" id="NF003478">
    <property type="entry name" value="PRK05124.1"/>
    <property type="match status" value="1"/>
</dbReference>
<dbReference type="PROSITE" id="PS00301">
    <property type="entry name" value="G_TR_1"/>
    <property type="match status" value="1"/>
</dbReference>
<dbReference type="OrthoDB" id="9804504at2"/>
<dbReference type="InterPro" id="IPR054696">
    <property type="entry name" value="GTP-eEF1A_C"/>
</dbReference>
<evidence type="ECO:0000256" key="5">
    <source>
        <dbReference type="ARBA" id="ARBA00023134"/>
    </source>
</evidence>
<comment type="similarity">
    <text evidence="6">Belongs to the TRAFAC class translation factor GTPase superfamily. Classic translation factor GTPase family. CysN/NodQ subfamily.</text>
</comment>
<name>A0A017SUZ7_9BACT</name>
<dbReference type="InterPro" id="IPR009001">
    <property type="entry name" value="Transl_elong_EF1A/Init_IF2_C"/>
</dbReference>
<dbReference type="Pfam" id="PF22594">
    <property type="entry name" value="GTP-eEF1A_C"/>
    <property type="match status" value="1"/>
</dbReference>
<dbReference type="GO" id="GO:0005525">
    <property type="term" value="F:GTP binding"/>
    <property type="evidence" value="ECO:0007669"/>
    <property type="project" value="UniProtKB-UniRule"/>
</dbReference>
<comment type="pathway">
    <text evidence="6">Sulfur metabolism; hydrogen sulfide biosynthesis; sulfite from sulfate: step 1/3.</text>
</comment>
<dbReference type="NCBIfam" id="TIGR02034">
    <property type="entry name" value="CysN"/>
    <property type="match status" value="1"/>
</dbReference>
<evidence type="ECO:0000313" key="8">
    <source>
        <dbReference type="EMBL" id="EYF00101.1"/>
    </source>
</evidence>
<dbReference type="PANTHER" id="PTHR23115">
    <property type="entry name" value="TRANSLATION FACTOR"/>
    <property type="match status" value="1"/>
</dbReference>
<comment type="subunit">
    <text evidence="6">Heterodimer composed of CysD, the smaller subunit, and CysN.</text>
</comment>
<keyword evidence="3 6" id="KW-0547">Nucleotide-binding</keyword>
<dbReference type="InterPro" id="IPR011779">
    <property type="entry name" value="SO4_adenylTrfase_lsu"/>
</dbReference>
<evidence type="ECO:0000259" key="7">
    <source>
        <dbReference type="PROSITE" id="PS51722"/>
    </source>
</evidence>
<sequence>MGERELIATDIDAYLARLGQKEILRFLTAGSVDDGKSTLIGRLLHDANMVYEDQLDALRRDSAKKSAAGGEIDYSLLVDGLLSEREQGITIDVAYRYFATERRKFIIADTPGHEQYTRNMATGASTADLAVILVDARYGVLPQTRRHSFIASLLGIQRVVVAVNKMDLMGYDEAVFETIRGLYEDFARKLDFTGIHYLPLSALKGDNVVTKSEAMPWYAGPPLLEHLETVPLTDDRRQGALRFPVQLVQRPDLDFRGFSGTIASGTVRRGDTVVALPSRKTSTVARIVTFDGDLDEASAPRSVTLTLSSEIDVSRGDTLVHGDALPHVARSVEAMVVWMHERPMTLRTAYLLKQGTRTVSAEVHDIHERVDVNTLESAPANRLGLNDIGRVTLGASRPLHFDAYRKDRATGAFILIDRLTNATVGAGMILGPGAEELHAAEAGHGEGRVTLAERRARLGQEPCALFLTGGEAARREELATSLERRLWDEGYTACVLDPRAVSALKVCLGLGLISLVLTDGDVELSGARASLGDVQIVEVRCGDGEQGGSVEAVLHTLRTRDVIR</sequence>
<dbReference type="InterPro" id="IPR000795">
    <property type="entry name" value="T_Tr_GTP-bd_dom"/>
</dbReference>
<dbReference type="EC" id="2.7.7.4" evidence="6"/>
<keyword evidence="9" id="KW-1185">Reference proteome</keyword>
<proteinExistence type="inferred from homology"/>
<dbReference type="CDD" id="cd03695">
    <property type="entry name" value="CysN_NodQ_II"/>
    <property type="match status" value="1"/>
</dbReference>
<dbReference type="PRINTS" id="PR00315">
    <property type="entry name" value="ELONGATNFCT"/>
</dbReference>
<dbReference type="GO" id="GO:0005524">
    <property type="term" value="F:ATP binding"/>
    <property type="evidence" value="ECO:0007669"/>
    <property type="project" value="UniProtKB-KW"/>
</dbReference>